<dbReference type="Gene3D" id="3.40.50.150">
    <property type="entry name" value="Vaccinia Virus protein VP39"/>
    <property type="match status" value="1"/>
</dbReference>
<dbReference type="CDD" id="cd02440">
    <property type="entry name" value="AdoMet_MTases"/>
    <property type="match status" value="1"/>
</dbReference>
<protein>
    <recommendedName>
        <fullName evidence="1">Methyltransferase type 11 domain-containing protein</fullName>
    </recommendedName>
</protein>
<organism evidence="2 3">
    <name type="scientific">candidate division WOR-3 bacterium</name>
    <dbReference type="NCBI Taxonomy" id="2052148"/>
    <lineage>
        <taxon>Bacteria</taxon>
        <taxon>Bacteria division WOR-3</taxon>
    </lineage>
</organism>
<sequence length="242" mass="27543">MNDREFISMKEVEDGHFWFVHKRRLIKHYVEKYKGKDYLKVFDSGCGTGRDIYDFKDGIGMDISFNGLILCGENCDLKINGSVNEIPAKDSAFDVLLSMDVLQHDGVNEKQSIMEYARVLKKSGLLIMNLPAINSVYSYHDVSVETGHRYSRLEIKRMLGSKFEIIEMVFWNGIFFLPGAFSRTMISQLDSFRKKSDVSHVGEKVNLVGDIVLRVESILTYSGIMPVGFSLLTVARKISDTK</sequence>
<dbReference type="InterPro" id="IPR013216">
    <property type="entry name" value="Methyltransf_11"/>
</dbReference>
<name>A0A350H876_UNCW3</name>
<accession>A0A350H876</accession>
<feature type="domain" description="Methyltransferase type 11" evidence="1">
    <location>
        <begin position="43"/>
        <end position="128"/>
    </location>
</feature>
<dbReference type="AlphaFoldDB" id="A0A350H876"/>
<dbReference type="GO" id="GO:0008757">
    <property type="term" value="F:S-adenosylmethionine-dependent methyltransferase activity"/>
    <property type="evidence" value="ECO:0007669"/>
    <property type="project" value="InterPro"/>
</dbReference>
<reference evidence="2 3" key="1">
    <citation type="journal article" date="2018" name="Nat. Biotechnol.">
        <title>A standardized bacterial taxonomy based on genome phylogeny substantially revises the tree of life.</title>
        <authorList>
            <person name="Parks D.H."/>
            <person name="Chuvochina M."/>
            <person name="Waite D.W."/>
            <person name="Rinke C."/>
            <person name="Skarshewski A."/>
            <person name="Chaumeil P.A."/>
            <person name="Hugenholtz P."/>
        </authorList>
    </citation>
    <scope>NUCLEOTIDE SEQUENCE [LARGE SCALE GENOMIC DNA]</scope>
    <source>
        <strain evidence="2">UBA9956</strain>
    </source>
</reference>
<comment type="caution">
    <text evidence="2">The sequence shown here is derived from an EMBL/GenBank/DDBJ whole genome shotgun (WGS) entry which is preliminary data.</text>
</comment>
<dbReference type="SUPFAM" id="SSF53335">
    <property type="entry name" value="S-adenosyl-L-methionine-dependent methyltransferases"/>
    <property type="match status" value="1"/>
</dbReference>
<evidence type="ECO:0000313" key="2">
    <source>
        <dbReference type="EMBL" id="HAV91742.1"/>
    </source>
</evidence>
<dbReference type="InterPro" id="IPR029063">
    <property type="entry name" value="SAM-dependent_MTases_sf"/>
</dbReference>
<dbReference type="EMBL" id="DMZY01000031">
    <property type="protein sequence ID" value="HAV91742.1"/>
    <property type="molecule type" value="Genomic_DNA"/>
</dbReference>
<gene>
    <name evidence="2" type="ORF">DCW38_00970</name>
</gene>
<evidence type="ECO:0000259" key="1">
    <source>
        <dbReference type="Pfam" id="PF08241"/>
    </source>
</evidence>
<dbReference type="Pfam" id="PF08241">
    <property type="entry name" value="Methyltransf_11"/>
    <property type="match status" value="1"/>
</dbReference>
<evidence type="ECO:0000313" key="3">
    <source>
        <dbReference type="Proteomes" id="UP000264062"/>
    </source>
</evidence>
<dbReference type="Proteomes" id="UP000264062">
    <property type="component" value="Unassembled WGS sequence"/>
</dbReference>
<proteinExistence type="predicted"/>